<evidence type="ECO:0000256" key="11">
    <source>
        <dbReference type="ARBA" id="ARBA00023136"/>
    </source>
</evidence>
<keyword evidence="8 14" id="KW-1133">Transmembrane helix</keyword>
<comment type="catalytic activity">
    <reaction evidence="13">
        <text>2 a Fe(II)-siderophore + NADP(+) + H(+) = 2 a Fe(III)-siderophore + NADPH</text>
        <dbReference type="Rhea" id="RHEA:28795"/>
        <dbReference type="Rhea" id="RHEA-COMP:11342"/>
        <dbReference type="Rhea" id="RHEA-COMP:11344"/>
        <dbReference type="ChEBI" id="CHEBI:15378"/>
        <dbReference type="ChEBI" id="CHEBI:29033"/>
        <dbReference type="ChEBI" id="CHEBI:29034"/>
        <dbReference type="ChEBI" id="CHEBI:57783"/>
        <dbReference type="ChEBI" id="CHEBI:58349"/>
        <dbReference type="EC" id="1.16.1.9"/>
    </reaction>
</comment>
<keyword evidence="18" id="KW-1185">Reference proteome</keyword>
<feature type="transmembrane region" description="Helical" evidence="14">
    <location>
        <begin position="325"/>
        <end position="345"/>
    </location>
</feature>
<comment type="similarity">
    <text evidence="2">Belongs to the ferric reductase (FRE) family.</text>
</comment>
<feature type="transmembrane region" description="Helical" evidence="14">
    <location>
        <begin position="160"/>
        <end position="179"/>
    </location>
</feature>
<evidence type="ECO:0000256" key="4">
    <source>
        <dbReference type="ARBA" id="ARBA00022448"/>
    </source>
</evidence>
<dbReference type="InterPro" id="IPR017927">
    <property type="entry name" value="FAD-bd_FR_type"/>
</dbReference>
<dbReference type="Pfam" id="PF01794">
    <property type="entry name" value="Ferric_reduct"/>
    <property type="match status" value="1"/>
</dbReference>
<evidence type="ECO:0000256" key="3">
    <source>
        <dbReference type="ARBA" id="ARBA00012668"/>
    </source>
</evidence>
<dbReference type="EMBL" id="JAODAN010000006">
    <property type="protein sequence ID" value="KAK1923398.1"/>
    <property type="molecule type" value="Genomic_DNA"/>
</dbReference>
<dbReference type="SUPFAM" id="SSF63380">
    <property type="entry name" value="Riboflavin synthase domain-like"/>
    <property type="match status" value="1"/>
</dbReference>
<dbReference type="InterPro" id="IPR013130">
    <property type="entry name" value="Fe3_Rdtase_TM_dom"/>
</dbReference>
<reference evidence="17" key="1">
    <citation type="submission" date="2023-02" db="EMBL/GenBank/DDBJ databases">
        <title>Identification and recombinant expression of a fungal hydrolase from Papiliotrema laurentii that hydrolyzes apple cutin and clears colloidal polyester polyurethane.</title>
        <authorList>
            <consortium name="DOE Joint Genome Institute"/>
            <person name="Roman V.A."/>
            <person name="Bojanowski C."/>
            <person name="Crable B.R."/>
            <person name="Wagner D.N."/>
            <person name="Hung C.S."/>
            <person name="Nadeau L.J."/>
            <person name="Schratz L."/>
            <person name="Haridas S."/>
            <person name="Pangilinan J."/>
            <person name="Lipzen A."/>
            <person name="Na H."/>
            <person name="Yan M."/>
            <person name="Ng V."/>
            <person name="Grigoriev I.V."/>
            <person name="Spatafora J.W."/>
            <person name="Barlow D."/>
            <person name="Biffinger J."/>
            <person name="Kelley-Loughnane N."/>
            <person name="Varaljay V.A."/>
            <person name="Crookes-Goodson W.J."/>
        </authorList>
    </citation>
    <scope>NUCLEOTIDE SEQUENCE</scope>
    <source>
        <strain evidence="17">5307AH</strain>
    </source>
</reference>
<feature type="domain" description="FAD-binding FR-type" evidence="16">
    <location>
        <begin position="430"/>
        <end position="549"/>
    </location>
</feature>
<keyword evidence="9" id="KW-0560">Oxidoreductase</keyword>
<dbReference type="SFLD" id="SFLDS00052">
    <property type="entry name" value="Ferric_Reductase_Domain"/>
    <property type="match status" value="1"/>
</dbReference>
<evidence type="ECO:0000259" key="16">
    <source>
        <dbReference type="PROSITE" id="PS51384"/>
    </source>
</evidence>
<dbReference type="PANTHER" id="PTHR32361">
    <property type="entry name" value="FERRIC/CUPRIC REDUCTASE TRANSMEMBRANE COMPONENT"/>
    <property type="match status" value="1"/>
</dbReference>
<dbReference type="SUPFAM" id="SSF52343">
    <property type="entry name" value="Ferredoxin reductase-like, C-terminal NADP-linked domain"/>
    <property type="match status" value="1"/>
</dbReference>
<keyword evidence="5" id="KW-1003">Cell membrane</keyword>
<dbReference type="EC" id="1.16.1.9" evidence="3"/>
<dbReference type="GO" id="GO:0015677">
    <property type="term" value="P:copper ion import"/>
    <property type="evidence" value="ECO:0007669"/>
    <property type="project" value="TreeGrafter"/>
</dbReference>
<dbReference type="Proteomes" id="UP001182556">
    <property type="component" value="Unassembled WGS sequence"/>
</dbReference>
<dbReference type="SFLD" id="SFLDG01168">
    <property type="entry name" value="Ferric_reductase_subgroup_(FRE"/>
    <property type="match status" value="1"/>
</dbReference>
<name>A0AAD9FPW7_PAPLA</name>
<feature type="transmembrane region" description="Helical" evidence="14">
    <location>
        <begin position="292"/>
        <end position="313"/>
    </location>
</feature>
<evidence type="ECO:0000256" key="12">
    <source>
        <dbReference type="ARBA" id="ARBA00023180"/>
    </source>
</evidence>
<dbReference type="GO" id="GO:0005886">
    <property type="term" value="C:plasma membrane"/>
    <property type="evidence" value="ECO:0007669"/>
    <property type="project" value="UniProtKB-SubCell"/>
</dbReference>
<keyword evidence="11 14" id="KW-0472">Membrane</keyword>
<dbReference type="PANTHER" id="PTHR32361:SF9">
    <property type="entry name" value="FERRIC REDUCTASE TRANSMEMBRANE COMPONENT 3-RELATED"/>
    <property type="match status" value="1"/>
</dbReference>
<feature type="transmembrane region" description="Helical" evidence="14">
    <location>
        <begin position="386"/>
        <end position="407"/>
    </location>
</feature>
<evidence type="ECO:0000256" key="7">
    <source>
        <dbReference type="ARBA" id="ARBA00022982"/>
    </source>
</evidence>
<dbReference type="GO" id="GO:0006879">
    <property type="term" value="P:intracellular iron ion homeostasis"/>
    <property type="evidence" value="ECO:0007669"/>
    <property type="project" value="TreeGrafter"/>
</dbReference>
<comment type="subcellular location">
    <subcellularLocation>
        <location evidence="1">Cell membrane</location>
        <topology evidence="1">Multi-pass membrane protein</topology>
    </subcellularLocation>
</comment>
<keyword evidence="6 14" id="KW-0812">Transmembrane</keyword>
<evidence type="ECO:0000256" key="13">
    <source>
        <dbReference type="ARBA" id="ARBA00048483"/>
    </source>
</evidence>
<evidence type="ECO:0000256" key="10">
    <source>
        <dbReference type="ARBA" id="ARBA00023065"/>
    </source>
</evidence>
<dbReference type="InterPro" id="IPR017938">
    <property type="entry name" value="Riboflavin_synthase-like_b-brl"/>
</dbReference>
<dbReference type="InterPro" id="IPR013121">
    <property type="entry name" value="Fe_red_NAD-bd_6"/>
</dbReference>
<sequence length="722" mass="79787">MWLVSLSAALVALTLPTTQAASLDLTPRIKADQCIQGCLLPLAKVSFSDMPKSNKSSSAVAQCKSSDFVSSLLHCAETYCSDNQVSAGWTSFQATCLAAGVHVANPDHVRIVSKDEYATVDCVAKAGKVMNETILPTEENFLMGQKTAYAQDRAYFYSHAFGWALWILVGTMAVVGLAFRCVNWLASRNFSTIDPAFRSSRSLKHGKLARMYTLYQKLLGTPALFGRKHGQPGWYLVTLPTRLQALWIFLYIALNLVFSCVGYTVFEGNMTTPDTTAQLWQSIGSRTGIMSFYNLPLLWLLAGRNDFLLWLTGCHYSTLNLFHRWVARIFTVQAIVHSVAITWLNRASLAAVSDLPFWKAGVAATCVVSLMLPLAMLPIRQKLYEVFLVVHILGAVAVLVALTYHLASGHSGYLPWIWSCVGIWAFDRLARFLRLSVLSYNAFKDTNAEAIVTGGENGLIRLTVTAPFMLFPRPGQYYFLYNPLSLTPWENHPFTLASWDHEYGKTKLHFLIAVRGGATSRLRRKIVENHSPTRMRVLVEGPYGHTEPVNQYERVLFIAGGSGITAILPYLEVLRNNRFTQSVSVIWSVKNNAYATDVLHKELAGCGDITIHVTEEEQPAADLFPVLSRAADVENKERQLEKQSTGSSSSPSVNVVVGRPDFHALLREQAKELVGSEKLAVVACGPGGMVDDLRANVVGLYGTGGDQVAGSQVDYFEELFAW</sequence>
<feature type="signal peptide" evidence="15">
    <location>
        <begin position="1"/>
        <end position="20"/>
    </location>
</feature>
<dbReference type="CDD" id="cd06186">
    <property type="entry name" value="NOX_Duox_like_FAD_NADP"/>
    <property type="match status" value="1"/>
</dbReference>
<keyword evidence="15" id="KW-0732">Signal</keyword>
<comment type="caution">
    <text evidence="17">The sequence shown here is derived from an EMBL/GenBank/DDBJ whole genome shotgun (WGS) entry which is preliminary data.</text>
</comment>
<feature type="transmembrane region" description="Helical" evidence="14">
    <location>
        <begin position="245"/>
        <end position="266"/>
    </location>
</feature>
<evidence type="ECO:0000313" key="18">
    <source>
        <dbReference type="Proteomes" id="UP001182556"/>
    </source>
</evidence>
<organism evidence="17 18">
    <name type="scientific">Papiliotrema laurentii</name>
    <name type="common">Cryptococcus laurentii</name>
    <dbReference type="NCBI Taxonomy" id="5418"/>
    <lineage>
        <taxon>Eukaryota</taxon>
        <taxon>Fungi</taxon>
        <taxon>Dikarya</taxon>
        <taxon>Basidiomycota</taxon>
        <taxon>Agaricomycotina</taxon>
        <taxon>Tremellomycetes</taxon>
        <taxon>Tremellales</taxon>
        <taxon>Rhynchogastremaceae</taxon>
        <taxon>Papiliotrema</taxon>
    </lineage>
</organism>
<dbReference type="Pfam" id="PF08030">
    <property type="entry name" value="NAD_binding_6"/>
    <property type="match status" value="1"/>
</dbReference>
<evidence type="ECO:0000256" key="6">
    <source>
        <dbReference type="ARBA" id="ARBA00022692"/>
    </source>
</evidence>
<evidence type="ECO:0000256" key="8">
    <source>
        <dbReference type="ARBA" id="ARBA00022989"/>
    </source>
</evidence>
<evidence type="ECO:0000256" key="5">
    <source>
        <dbReference type="ARBA" id="ARBA00022475"/>
    </source>
</evidence>
<dbReference type="Pfam" id="PF08022">
    <property type="entry name" value="FAD_binding_8"/>
    <property type="match status" value="1"/>
</dbReference>
<evidence type="ECO:0000256" key="9">
    <source>
        <dbReference type="ARBA" id="ARBA00023002"/>
    </source>
</evidence>
<gene>
    <name evidence="17" type="ORF">DB88DRAFT_295308</name>
</gene>
<keyword evidence="4" id="KW-0813">Transport</keyword>
<keyword evidence="7" id="KW-0249">Electron transport</keyword>
<feature type="chain" id="PRO_5042214110" description="ferric-chelate reductase (NADPH)" evidence="15">
    <location>
        <begin position="21"/>
        <end position="722"/>
    </location>
</feature>
<dbReference type="InterPro" id="IPR013112">
    <property type="entry name" value="FAD-bd_8"/>
</dbReference>
<dbReference type="Gene3D" id="3.40.50.80">
    <property type="entry name" value="Nucleotide-binding domain of ferredoxin-NADP reductase (FNR) module"/>
    <property type="match status" value="1"/>
</dbReference>
<dbReference type="PROSITE" id="PS51384">
    <property type="entry name" value="FAD_FR"/>
    <property type="match status" value="1"/>
</dbReference>
<evidence type="ECO:0000256" key="2">
    <source>
        <dbReference type="ARBA" id="ARBA00006278"/>
    </source>
</evidence>
<dbReference type="AlphaFoldDB" id="A0AAD9FPW7"/>
<evidence type="ECO:0000313" key="17">
    <source>
        <dbReference type="EMBL" id="KAK1923398.1"/>
    </source>
</evidence>
<feature type="transmembrane region" description="Helical" evidence="14">
    <location>
        <begin position="357"/>
        <end position="379"/>
    </location>
</feature>
<keyword evidence="12" id="KW-0325">Glycoprotein</keyword>
<evidence type="ECO:0000256" key="1">
    <source>
        <dbReference type="ARBA" id="ARBA00004651"/>
    </source>
</evidence>
<dbReference type="InterPro" id="IPR051410">
    <property type="entry name" value="Ferric/Cupric_Reductase"/>
</dbReference>
<accession>A0AAD9FPW7</accession>
<evidence type="ECO:0000256" key="14">
    <source>
        <dbReference type="SAM" id="Phobius"/>
    </source>
</evidence>
<protein>
    <recommendedName>
        <fullName evidence="3">ferric-chelate reductase (NADPH)</fullName>
        <ecNumber evidence="3">1.16.1.9</ecNumber>
    </recommendedName>
</protein>
<dbReference type="InterPro" id="IPR039261">
    <property type="entry name" value="FNR_nucleotide-bd"/>
</dbReference>
<dbReference type="GO" id="GO:0006826">
    <property type="term" value="P:iron ion transport"/>
    <property type="evidence" value="ECO:0007669"/>
    <property type="project" value="UniProtKB-ARBA"/>
</dbReference>
<evidence type="ECO:0000256" key="15">
    <source>
        <dbReference type="SAM" id="SignalP"/>
    </source>
</evidence>
<dbReference type="GO" id="GO:0052851">
    <property type="term" value="F:ferric-chelate reductase (NADPH) activity"/>
    <property type="evidence" value="ECO:0007669"/>
    <property type="project" value="UniProtKB-EC"/>
</dbReference>
<keyword evidence="10" id="KW-0406">Ion transport</keyword>
<proteinExistence type="inferred from homology"/>